<accession>A0A0F9BY91</accession>
<gene>
    <name evidence="1" type="ORF">LCGC14_2391200</name>
</gene>
<comment type="caution">
    <text evidence="1">The sequence shown here is derived from an EMBL/GenBank/DDBJ whole genome shotgun (WGS) entry which is preliminary data.</text>
</comment>
<dbReference type="EMBL" id="LAZR01035689">
    <property type="protein sequence ID" value="KKL26844.1"/>
    <property type="molecule type" value="Genomic_DNA"/>
</dbReference>
<reference evidence="1" key="1">
    <citation type="journal article" date="2015" name="Nature">
        <title>Complex archaea that bridge the gap between prokaryotes and eukaryotes.</title>
        <authorList>
            <person name="Spang A."/>
            <person name="Saw J.H."/>
            <person name="Jorgensen S.L."/>
            <person name="Zaremba-Niedzwiedzka K."/>
            <person name="Martijn J."/>
            <person name="Lind A.E."/>
            <person name="van Eijk R."/>
            <person name="Schleper C."/>
            <person name="Guy L."/>
            <person name="Ettema T.J."/>
        </authorList>
    </citation>
    <scope>NUCLEOTIDE SEQUENCE</scope>
</reference>
<evidence type="ECO:0000313" key="1">
    <source>
        <dbReference type="EMBL" id="KKL26844.1"/>
    </source>
</evidence>
<name>A0A0F9BY91_9ZZZZ</name>
<protein>
    <submittedName>
        <fullName evidence="1">Uncharacterized protein</fullName>
    </submittedName>
</protein>
<dbReference type="AlphaFoldDB" id="A0A0F9BY91"/>
<proteinExistence type="predicted"/>
<organism evidence="1">
    <name type="scientific">marine sediment metagenome</name>
    <dbReference type="NCBI Taxonomy" id="412755"/>
    <lineage>
        <taxon>unclassified sequences</taxon>
        <taxon>metagenomes</taxon>
        <taxon>ecological metagenomes</taxon>
    </lineage>
</organism>
<sequence length="99" mass="11551">MPVKQLDHPDLVTTTDQYGHTVIKVPYRNFKKVWEPYIDDKEKLKRLASNMTGPPFDRILKLDFKLDQNPDLICFVITCHERASKYLRNCVNCGLEVKG</sequence>